<gene>
    <name evidence="7" type="ORF">SAMN05421508_101812</name>
</gene>
<dbReference type="GO" id="GO:0005737">
    <property type="term" value="C:cytoplasm"/>
    <property type="evidence" value="ECO:0007669"/>
    <property type="project" value="TreeGrafter"/>
</dbReference>
<name>A0A286G6C5_9PROT</name>
<keyword evidence="4" id="KW-0067">ATP-binding</keyword>
<keyword evidence="8" id="KW-1185">Reference proteome</keyword>
<keyword evidence="3" id="KW-0418">Kinase</keyword>
<dbReference type="Pfam" id="PF05161">
    <property type="entry name" value="MOFRL"/>
    <property type="match status" value="1"/>
</dbReference>
<protein>
    <submittedName>
        <fullName evidence="7">Hydroxypyruvate reductase</fullName>
    </submittedName>
</protein>
<dbReference type="Pfam" id="PF13660">
    <property type="entry name" value="DUF4147"/>
    <property type="match status" value="1"/>
</dbReference>
<dbReference type="Gene3D" id="3.40.50.10180">
    <property type="entry name" value="Glycerate kinase, MOFRL-like N-terminal domain"/>
    <property type="match status" value="1"/>
</dbReference>
<accession>A0A286G6C5</accession>
<dbReference type="PANTHER" id="PTHR12227:SF0">
    <property type="entry name" value="GLYCERATE KINASE"/>
    <property type="match status" value="1"/>
</dbReference>
<dbReference type="InterPro" id="IPR025286">
    <property type="entry name" value="MOFRL_assoc_dom"/>
</dbReference>
<feature type="domain" description="MOFRL-associated" evidence="6">
    <location>
        <begin position="8"/>
        <end position="229"/>
    </location>
</feature>
<organism evidence="7 8">
    <name type="scientific">Caenispirillum bisanense</name>
    <dbReference type="NCBI Taxonomy" id="414052"/>
    <lineage>
        <taxon>Bacteria</taxon>
        <taxon>Pseudomonadati</taxon>
        <taxon>Pseudomonadota</taxon>
        <taxon>Alphaproteobacteria</taxon>
        <taxon>Rhodospirillales</taxon>
        <taxon>Novispirillaceae</taxon>
        <taxon>Caenispirillum</taxon>
    </lineage>
</organism>
<dbReference type="GO" id="GO:0008887">
    <property type="term" value="F:glycerate kinase activity"/>
    <property type="evidence" value="ECO:0007669"/>
    <property type="project" value="InterPro"/>
</dbReference>
<feature type="domain" description="MOFRL" evidence="5">
    <location>
        <begin position="309"/>
        <end position="414"/>
    </location>
</feature>
<evidence type="ECO:0000256" key="1">
    <source>
        <dbReference type="ARBA" id="ARBA00022679"/>
    </source>
</evidence>
<evidence type="ECO:0000313" key="7">
    <source>
        <dbReference type="EMBL" id="SOD91107.1"/>
    </source>
</evidence>
<dbReference type="Proteomes" id="UP000219621">
    <property type="component" value="Unassembled WGS sequence"/>
</dbReference>
<dbReference type="OrthoDB" id="9766552at2"/>
<dbReference type="AlphaFoldDB" id="A0A286G6C5"/>
<sequence>MTEPEAFLRRLFDAAVAAADPALIVPPALPEPPRGRTVVVGAGKASAAMARAVDAAWPADAPLSGLVVTRYGHGCPAGRIEIVEASHPVPDAAGAAAADRILALAQGLGPDDLLLCLVSGGGSALLSKPAGDIPREDKQALTKALLQSGAAIDEMNCVRKHVSAVKGGRLAQAAGGARVLALVISDVAGDDPSVIASGPTVPDPTTRHEAQAILRRYGIAVPASIAAWLDREEAETPKPGDPAFESVETRVIGRPLASLLAARDAALAAGVTPLVLGDVIEGEAKEVAKVFAGMALSCRDHGMPVAPPCVLLSGGELTVTHGGEGRGGPNAEFVLAMAAALEGAAGIHMLACDTDGIDGSEDNAGALAGPGTPAAARAAGVAAADHLARHDSYGFFQALGALVTTGPTLTNVNDFRAVLVLPPDA</sequence>
<evidence type="ECO:0000259" key="5">
    <source>
        <dbReference type="Pfam" id="PF05161"/>
    </source>
</evidence>
<dbReference type="PANTHER" id="PTHR12227">
    <property type="entry name" value="GLYCERATE KINASE"/>
    <property type="match status" value="1"/>
</dbReference>
<dbReference type="GO" id="GO:0005524">
    <property type="term" value="F:ATP binding"/>
    <property type="evidence" value="ECO:0007669"/>
    <property type="project" value="UniProtKB-KW"/>
</dbReference>
<keyword evidence="7" id="KW-0670">Pyruvate</keyword>
<keyword evidence="2" id="KW-0547">Nucleotide-binding</keyword>
<dbReference type="EMBL" id="OCNJ01000001">
    <property type="protein sequence ID" value="SOD91107.1"/>
    <property type="molecule type" value="Genomic_DNA"/>
</dbReference>
<proteinExistence type="predicted"/>
<evidence type="ECO:0000256" key="4">
    <source>
        <dbReference type="ARBA" id="ARBA00022840"/>
    </source>
</evidence>
<reference evidence="7 8" key="1">
    <citation type="submission" date="2017-09" db="EMBL/GenBank/DDBJ databases">
        <authorList>
            <person name="Ehlers B."/>
            <person name="Leendertz F.H."/>
        </authorList>
    </citation>
    <scope>NUCLEOTIDE SEQUENCE [LARGE SCALE GENOMIC DNA]</scope>
    <source>
        <strain evidence="7 8">USBA 140</strain>
    </source>
</reference>
<dbReference type="InterPro" id="IPR007835">
    <property type="entry name" value="MOFRL"/>
</dbReference>
<dbReference type="FunFam" id="3.40.50.10180:FF:000001">
    <property type="entry name" value="Glycerate kinase"/>
    <property type="match status" value="1"/>
</dbReference>
<dbReference type="Gene3D" id="3.40.1480.10">
    <property type="entry name" value="MOFRL domain"/>
    <property type="match status" value="1"/>
</dbReference>
<dbReference type="InterPro" id="IPR039760">
    <property type="entry name" value="MOFRL_protein"/>
</dbReference>
<evidence type="ECO:0000313" key="8">
    <source>
        <dbReference type="Proteomes" id="UP000219621"/>
    </source>
</evidence>
<dbReference type="InterPro" id="IPR038614">
    <property type="entry name" value="GK_N_sf"/>
</dbReference>
<evidence type="ECO:0000259" key="6">
    <source>
        <dbReference type="Pfam" id="PF13660"/>
    </source>
</evidence>
<evidence type="ECO:0000256" key="3">
    <source>
        <dbReference type="ARBA" id="ARBA00022777"/>
    </source>
</evidence>
<dbReference type="RefSeq" id="WP_097277666.1">
    <property type="nucleotide sequence ID" value="NZ_OCNJ01000001.1"/>
</dbReference>
<dbReference type="SUPFAM" id="SSF82544">
    <property type="entry name" value="GckA/TtuD-like"/>
    <property type="match status" value="1"/>
</dbReference>
<evidence type="ECO:0000256" key="2">
    <source>
        <dbReference type="ARBA" id="ARBA00022741"/>
    </source>
</evidence>
<keyword evidence="1" id="KW-0808">Transferase</keyword>
<dbReference type="InterPro" id="IPR037035">
    <property type="entry name" value="GK-like_C_sf"/>
</dbReference>